<feature type="transmembrane region" description="Helical" evidence="7">
    <location>
        <begin position="206"/>
        <end position="230"/>
    </location>
</feature>
<evidence type="ECO:0000256" key="4">
    <source>
        <dbReference type="ARBA" id="ARBA00023136"/>
    </source>
</evidence>
<comment type="similarity">
    <text evidence="5">Belongs to the SAT4 family.</text>
</comment>
<dbReference type="GO" id="GO:0016020">
    <property type="term" value="C:membrane"/>
    <property type="evidence" value="ECO:0007669"/>
    <property type="project" value="UniProtKB-SubCell"/>
</dbReference>
<evidence type="ECO:0000256" key="7">
    <source>
        <dbReference type="SAM" id="Phobius"/>
    </source>
</evidence>
<feature type="transmembrane region" description="Helical" evidence="7">
    <location>
        <begin position="65"/>
        <end position="85"/>
    </location>
</feature>
<gene>
    <name evidence="9" type="ORF">ASPVEDRAFT_137725</name>
</gene>
<protein>
    <recommendedName>
        <fullName evidence="8">Rhodopsin domain-containing protein</fullName>
    </recommendedName>
</protein>
<name>A0A1L9PUN8_ASPVE</name>
<reference evidence="10" key="1">
    <citation type="journal article" date="2017" name="Genome Biol.">
        <title>Comparative genomics reveals high biological diversity and specific adaptations in the industrially and medically important fungal genus Aspergillus.</title>
        <authorList>
            <person name="de Vries R.P."/>
            <person name="Riley R."/>
            <person name="Wiebenga A."/>
            <person name="Aguilar-Osorio G."/>
            <person name="Amillis S."/>
            <person name="Uchima C.A."/>
            <person name="Anderluh G."/>
            <person name="Asadollahi M."/>
            <person name="Askin M."/>
            <person name="Barry K."/>
            <person name="Battaglia E."/>
            <person name="Bayram O."/>
            <person name="Benocci T."/>
            <person name="Braus-Stromeyer S.A."/>
            <person name="Caldana C."/>
            <person name="Canovas D."/>
            <person name="Cerqueira G.C."/>
            <person name="Chen F."/>
            <person name="Chen W."/>
            <person name="Choi C."/>
            <person name="Clum A."/>
            <person name="Dos Santos R.A."/>
            <person name="Damasio A.R."/>
            <person name="Diallinas G."/>
            <person name="Emri T."/>
            <person name="Fekete E."/>
            <person name="Flipphi M."/>
            <person name="Freyberg S."/>
            <person name="Gallo A."/>
            <person name="Gournas C."/>
            <person name="Habgood R."/>
            <person name="Hainaut M."/>
            <person name="Harispe M.L."/>
            <person name="Henrissat B."/>
            <person name="Hilden K.S."/>
            <person name="Hope R."/>
            <person name="Hossain A."/>
            <person name="Karabika E."/>
            <person name="Karaffa L."/>
            <person name="Karanyi Z."/>
            <person name="Krasevec N."/>
            <person name="Kuo A."/>
            <person name="Kusch H."/>
            <person name="LaButti K."/>
            <person name="Lagendijk E.L."/>
            <person name="Lapidus A."/>
            <person name="Levasseur A."/>
            <person name="Lindquist E."/>
            <person name="Lipzen A."/>
            <person name="Logrieco A.F."/>
            <person name="MacCabe A."/>
            <person name="Maekelae M.R."/>
            <person name="Malavazi I."/>
            <person name="Melin P."/>
            <person name="Meyer V."/>
            <person name="Mielnichuk N."/>
            <person name="Miskei M."/>
            <person name="Molnar A.P."/>
            <person name="Mule G."/>
            <person name="Ngan C.Y."/>
            <person name="Orejas M."/>
            <person name="Orosz E."/>
            <person name="Ouedraogo J.P."/>
            <person name="Overkamp K.M."/>
            <person name="Park H.-S."/>
            <person name="Perrone G."/>
            <person name="Piumi F."/>
            <person name="Punt P.J."/>
            <person name="Ram A.F."/>
            <person name="Ramon A."/>
            <person name="Rauscher S."/>
            <person name="Record E."/>
            <person name="Riano-Pachon D.M."/>
            <person name="Robert V."/>
            <person name="Roehrig J."/>
            <person name="Ruller R."/>
            <person name="Salamov A."/>
            <person name="Salih N.S."/>
            <person name="Samson R.A."/>
            <person name="Sandor E."/>
            <person name="Sanguinetti M."/>
            <person name="Schuetze T."/>
            <person name="Sepcic K."/>
            <person name="Shelest E."/>
            <person name="Sherlock G."/>
            <person name="Sophianopoulou V."/>
            <person name="Squina F.M."/>
            <person name="Sun H."/>
            <person name="Susca A."/>
            <person name="Todd R.B."/>
            <person name="Tsang A."/>
            <person name="Unkles S.E."/>
            <person name="van de Wiele N."/>
            <person name="van Rossen-Uffink D."/>
            <person name="Oliveira J.V."/>
            <person name="Vesth T.C."/>
            <person name="Visser J."/>
            <person name="Yu J.-H."/>
            <person name="Zhou M."/>
            <person name="Andersen M.R."/>
            <person name="Archer D.B."/>
            <person name="Baker S.E."/>
            <person name="Benoit I."/>
            <person name="Brakhage A.A."/>
            <person name="Braus G.H."/>
            <person name="Fischer R."/>
            <person name="Frisvad J.C."/>
            <person name="Goldman G.H."/>
            <person name="Houbraken J."/>
            <person name="Oakley B."/>
            <person name="Pocsi I."/>
            <person name="Scazzocchio C."/>
            <person name="Seiboth B."/>
            <person name="vanKuyk P.A."/>
            <person name="Wortman J."/>
            <person name="Dyer P.S."/>
            <person name="Grigoriev I.V."/>
        </authorList>
    </citation>
    <scope>NUCLEOTIDE SEQUENCE [LARGE SCALE GENOMIC DNA]</scope>
    <source>
        <strain evidence="10">CBS 583.65</strain>
    </source>
</reference>
<evidence type="ECO:0000259" key="8">
    <source>
        <dbReference type="Pfam" id="PF20684"/>
    </source>
</evidence>
<keyword evidence="4 7" id="KW-0472">Membrane</keyword>
<keyword evidence="10" id="KW-1185">Reference proteome</keyword>
<evidence type="ECO:0000256" key="1">
    <source>
        <dbReference type="ARBA" id="ARBA00004141"/>
    </source>
</evidence>
<accession>A0A1L9PUN8</accession>
<evidence type="ECO:0000256" key="3">
    <source>
        <dbReference type="ARBA" id="ARBA00022989"/>
    </source>
</evidence>
<feature type="transmembrane region" description="Helical" evidence="7">
    <location>
        <begin position="32"/>
        <end position="53"/>
    </location>
</feature>
<evidence type="ECO:0000313" key="9">
    <source>
        <dbReference type="EMBL" id="OJJ05247.1"/>
    </source>
</evidence>
<evidence type="ECO:0000313" key="10">
    <source>
        <dbReference type="Proteomes" id="UP000184073"/>
    </source>
</evidence>
<dbReference type="PANTHER" id="PTHR33048">
    <property type="entry name" value="PTH11-LIKE INTEGRAL MEMBRANE PROTEIN (AFU_ORTHOLOGUE AFUA_5G11245)"/>
    <property type="match status" value="1"/>
</dbReference>
<dbReference type="InterPro" id="IPR052337">
    <property type="entry name" value="SAT4-like"/>
</dbReference>
<dbReference type="VEuPathDB" id="FungiDB:ASPVEDRAFT_137725"/>
<dbReference type="InterPro" id="IPR049326">
    <property type="entry name" value="Rhodopsin_dom_fungi"/>
</dbReference>
<dbReference type="AlphaFoldDB" id="A0A1L9PUN8"/>
<dbReference type="OrthoDB" id="5022096at2759"/>
<comment type="subcellular location">
    <subcellularLocation>
        <location evidence="1">Membrane</location>
        <topology evidence="1">Multi-pass membrane protein</topology>
    </subcellularLocation>
</comment>
<evidence type="ECO:0000256" key="5">
    <source>
        <dbReference type="ARBA" id="ARBA00038359"/>
    </source>
</evidence>
<dbReference type="EMBL" id="KV878132">
    <property type="protein sequence ID" value="OJJ05247.1"/>
    <property type="molecule type" value="Genomic_DNA"/>
</dbReference>
<keyword evidence="3 7" id="KW-1133">Transmembrane helix</keyword>
<dbReference type="STRING" id="1036611.A0A1L9PUN8"/>
<keyword evidence="2 7" id="KW-0812">Transmembrane</keyword>
<sequence>MATTLVFPGLQARQEAEPDPADIDFSSNSPRILAIVGTLTGLAALLVTLRCYVRIFILRRFYVEDWIMVVAAMCSFGVLACFVGESHHGLGQFNAAIAANNDNEMLSKWFWPHAIVLVLGISLVKISIGFFLLRFTTQKKLLKPFIMGSLVFLVLFTIACMLTLILQCIPIDAAWDFKKRLAKGTKCYSSETYLKIGKFNSGMSDLLLISVAINIVTDFIYATLPVFMFYDIQVNRRTKASLMGILSLGYFACAAAITKAVLQGRVYEEKNMYRNADYHIWNSVELNVGIIAACFPTIKPLVKSIIGSTRGLTGYYGSRTRTRKRTGDAYYGPNSNVHHNSHALASLQRSRLDPEEQKYHVHIHGNQPSLSEGSEEGSQENLASGARVLSRQGMHPVGRIIQTTEVIVQSEDGSEHGVMAMGPRRTVEDRI</sequence>
<evidence type="ECO:0000256" key="2">
    <source>
        <dbReference type="ARBA" id="ARBA00022692"/>
    </source>
</evidence>
<dbReference type="PANTHER" id="PTHR33048:SF167">
    <property type="entry name" value="INTEGRAL MEMBRANE PROTEIN"/>
    <property type="match status" value="1"/>
</dbReference>
<dbReference type="GeneID" id="63722933"/>
<organism evidence="9 10">
    <name type="scientific">Aspergillus versicolor CBS 583.65</name>
    <dbReference type="NCBI Taxonomy" id="1036611"/>
    <lineage>
        <taxon>Eukaryota</taxon>
        <taxon>Fungi</taxon>
        <taxon>Dikarya</taxon>
        <taxon>Ascomycota</taxon>
        <taxon>Pezizomycotina</taxon>
        <taxon>Eurotiomycetes</taxon>
        <taxon>Eurotiomycetidae</taxon>
        <taxon>Eurotiales</taxon>
        <taxon>Aspergillaceae</taxon>
        <taxon>Aspergillus</taxon>
        <taxon>Aspergillus subgen. Nidulantes</taxon>
    </lineage>
</organism>
<dbReference type="RefSeq" id="XP_040671009.1">
    <property type="nucleotide sequence ID" value="XM_040807422.1"/>
</dbReference>
<feature type="transmembrane region" description="Helical" evidence="7">
    <location>
        <begin position="145"/>
        <end position="166"/>
    </location>
</feature>
<proteinExistence type="inferred from homology"/>
<feature type="domain" description="Rhodopsin" evidence="8">
    <location>
        <begin position="49"/>
        <end position="303"/>
    </location>
</feature>
<feature type="transmembrane region" description="Helical" evidence="7">
    <location>
        <begin position="110"/>
        <end position="133"/>
    </location>
</feature>
<dbReference type="Proteomes" id="UP000184073">
    <property type="component" value="Unassembled WGS sequence"/>
</dbReference>
<evidence type="ECO:0000256" key="6">
    <source>
        <dbReference type="SAM" id="MobiDB-lite"/>
    </source>
</evidence>
<feature type="transmembrane region" description="Helical" evidence="7">
    <location>
        <begin position="242"/>
        <end position="262"/>
    </location>
</feature>
<feature type="region of interest" description="Disordered" evidence="6">
    <location>
        <begin position="365"/>
        <end position="386"/>
    </location>
</feature>
<dbReference type="Pfam" id="PF20684">
    <property type="entry name" value="Fung_rhodopsin"/>
    <property type="match status" value="1"/>
</dbReference>